<evidence type="ECO:0000313" key="6">
    <source>
        <dbReference type="Proteomes" id="UP000010367"/>
    </source>
</evidence>
<accession>K9TMA8</accession>
<feature type="domain" description="PD-(D/E)XK endonuclease-like" evidence="4">
    <location>
        <begin position="117"/>
        <end position="265"/>
    </location>
</feature>
<dbReference type="EMBL" id="CP003607">
    <property type="protein sequence ID" value="AFY83992.1"/>
    <property type="molecule type" value="Genomic_DNA"/>
</dbReference>
<keyword evidence="2" id="KW-0547">Nucleotide-binding</keyword>
<dbReference type="OrthoDB" id="453958at2"/>
<evidence type="ECO:0000259" key="4">
    <source>
        <dbReference type="Pfam" id="PF12705"/>
    </source>
</evidence>
<dbReference type="KEGG" id="oac:Oscil6304_4475"/>
<gene>
    <name evidence="5" type="ORF">Oscil6304_4475</name>
</gene>
<dbReference type="InParanoid" id="K9TMA8"/>
<dbReference type="Gene3D" id="3.90.320.10">
    <property type="match status" value="1"/>
</dbReference>
<keyword evidence="1" id="KW-0227">DNA damage</keyword>
<keyword evidence="3" id="KW-0234">DNA repair</keyword>
<proteinExistence type="predicted"/>
<dbReference type="InterPro" id="IPR038726">
    <property type="entry name" value="PDDEXK_AddAB-type"/>
</dbReference>
<dbReference type="GO" id="GO:0006281">
    <property type="term" value="P:DNA repair"/>
    <property type="evidence" value="ECO:0007669"/>
    <property type="project" value="UniProtKB-KW"/>
</dbReference>
<dbReference type="RefSeq" id="WP_015150614.1">
    <property type="nucleotide sequence ID" value="NC_019693.1"/>
</dbReference>
<keyword evidence="2" id="KW-0347">Helicase</keyword>
<dbReference type="Proteomes" id="UP000010367">
    <property type="component" value="Chromosome"/>
</dbReference>
<keyword evidence="2" id="KW-0067">ATP-binding</keyword>
<sequence length="273" mass="30885">MNKTWRPYVSHKILSEFAPPVGQEHLHCDMKRGFARARKRDPQVAALLNRDNTPQRIGLLAQRGVYELHQDPEILSQTDAVETVAERVELSQESLEVRERVFSILNHYHQNPILRGKNIIKLSRGDEGVPKPILMRQGNYQFNFFAAIDCIFVEPDGTLHVLDFKTGKSKIDKRQAYIYLLAVSYLYPQQKAIASFYNLETGESSDAIAATPSTLKAFEIELSLKSQQLQQELKRYQDNPADFSAIFPPNPGSSCRTCPFTSICNISVSEVAA</sequence>
<dbReference type="STRING" id="56110.Oscil6304_4475"/>
<dbReference type="PATRIC" id="fig|56110.3.peg.5437"/>
<name>K9TMA8_9CYAN</name>
<evidence type="ECO:0000256" key="1">
    <source>
        <dbReference type="ARBA" id="ARBA00022763"/>
    </source>
</evidence>
<dbReference type="HOGENOM" id="CLU_1018197_0_0_3"/>
<evidence type="ECO:0000256" key="3">
    <source>
        <dbReference type="ARBA" id="ARBA00023204"/>
    </source>
</evidence>
<dbReference type="eggNOG" id="COG1074">
    <property type="taxonomic scope" value="Bacteria"/>
</dbReference>
<evidence type="ECO:0000313" key="5">
    <source>
        <dbReference type="EMBL" id="AFY83992.1"/>
    </source>
</evidence>
<dbReference type="Pfam" id="PF12705">
    <property type="entry name" value="PDDEXK_1"/>
    <property type="match status" value="1"/>
</dbReference>
<protein>
    <recommendedName>
        <fullName evidence="4">PD-(D/E)XK endonuclease-like domain-containing protein</fullName>
    </recommendedName>
</protein>
<keyword evidence="6" id="KW-1185">Reference proteome</keyword>
<reference evidence="5 6" key="1">
    <citation type="submission" date="2012-06" db="EMBL/GenBank/DDBJ databases">
        <title>Finished chromosome of genome of Oscillatoria acuminata PCC 6304.</title>
        <authorList>
            <consortium name="US DOE Joint Genome Institute"/>
            <person name="Gugger M."/>
            <person name="Coursin T."/>
            <person name="Rippka R."/>
            <person name="Tandeau De Marsac N."/>
            <person name="Huntemann M."/>
            <person name="Wei C.-L."/>
            <person name="Han J."/>
            <person name="Detter J.C."/>
            <person name="Han C."/>
            <person name="Tapia R."/>
            <person name="Davenport K."/>
            <person name="Daligault H."/>
            <person name="Erkkila T."/>
            <person name="Gu W."/>
            <person name="Munk A.C.C."/>
            <person name="Teshima H."/>
            <person name="Xu Y."/>
            <person name="Chain P."/>
            <person name="Chen A."/>
            <person name="Krypides N."/>
            <person name="Mavromatis K."/>
            <person name="Markowitz V."/>
            <person name="Szeto E."/>
            <person name="Ivanova N."/>
            <person name="Mikhailova N."/>
            <person name="Ovchinnikova G."/>
            <person name="Pagani I."/>
            <person name="Pati A."/>
            <person name="Goodwin L."/>
            <person name="Peters L."/>
            <person name="Pitluck S."/>
            <person name="Woyke T."/>
            <person name="Kerfeld C."/>
        </authorList>
    </citation>
    <scope>NUCLEOTIDE SEQUENCE [LARGE SCALE GENOMIC DNA]</scope>
    <source>
        <strain evidence="5 6">PCC 6304</strain>
    </source>
</reference>
<organism evidence="5 6">
    <name type="scientific">Oscillatoria acuminata PCC 6304</name>
    <dbReference type="NCBI Taxonomy" id="56110"/>
    <lineage>
        <taxon>Bacteria</taxon>
        <taxon>Bacillati</taxon>
        <taxon>Cyanobacteriota</taxon>
        <taxon>Cyanophyceae</taxon>
        <taxon>Oscillatoriophycideae</taxon>
        <taxon>Oscillatoriales</taxon>
        <taxon>Oscillatoriaceae</taxon>
        <taxon>Oscillatoria</taxon>
    </lineage>
</organism>
<evidence type="ECO:0000256" key="2">
    <source>
        <dbReference type="ARBA" id="ARBA00022806"/>
    </source>
</evidence>
<dbReference type="GO" id="GO:0004386">
    <property type="term" value="F:helicase activity"/>
    <property type="evidence" value="ECO:0007669"/>
    <property type="project" value="UniProtKB-KW"/>
</dbReference>
<dbReference type="InterPro" id="IPR011604">
    <property type="entry name" value="PDDEXK-like_dom_sf"/>
</dbReference>
<dbReference type="AlphaFoldDB" id="K9TMA8"/>
<keyword evidence="2" id="KW-0378">Hydrolase</keyword>